<evidence type="ECO:0000256" key="1">
    <source>
        <dbReference type="SAM" id="MobiDB-lite"/>
    </source>
</evidence>
<name>A0A6J7ISH4_9ZZZZ</name>
<gene>
    <name evidence="2" type="ORF">UFOPK3472_04238</name>
</gene>
<protein>
    <submittedName>
        <fullName evidence="2">Unannotated protein</fullName>
    </submittedName>
</protein>
<sequence length="73" mass="7581">MTYATLVGRSGRMRSVSVTGASEIDDRSTVSMSTNVAPMRDSTSAGSSIGSVPEKRIDVGRASSSMYSTRSSG</sequence>
<reference evidence="2" key="1">
    <citation type="submission" date="2020-05" db="EMBL/GenBank/DDBJ databases">
        <authorList>
            <person name="Chiriac C."/>
            <person name="Salcher M."/>
            <person name="Ghai R."/>
            <person name="Kavagutti S V."/>
        </authorList>
    </citation>
    <scope>NUCLEOTIDE SEQUENCE</scope>
</reference>
<organism evidence="2">
    <name type="scientific">freshwater metagenome</name>
    <dbReference type="NCBI Taxonomy" id="449393"/>
    <lineage>
        <taxon>unclassified sequences</taxon>
        <taxon>metagenomes</taxon>
        <taxon>ecological metagenomes</taxon>
    </lineage>
</organism>
<feature type="compositionally biased region" description="Low complexity" evidence="1">
    <location>
        <begin position="63"/>
        <end position="73"/>
    </location>
</feature>
<dbReference type="AlphaFoldDB" id="A0A6J7ISH4"/>
<feature type="region of interest" description="Disordered" evidence="1">
    <location>
        <begin position="18"/>
        <end position="73"/>
    </location>
</feature>
<proteinExistence type="predicted"/>
<dbReference type="EMBL" id="CAFBLX010000509">
    <property type="protein sequence ID" value="CAB4933676.1"/>
    <property type="molecule type" value="Genomic_DNA"/>
</dbReference>
<accession>A0A6J7ISH4</accession>
<feature type="compositionally biased region" description="Polar residues" evidence="1">
    <location>
        <begin position="29"/>
        <end position="50"/>
    </location>
</feature>
<evidence type="ECO:0000313" key="2">
    <source>
        <dbReference type="EMBL" id="CAB4933676.1"/>
    </source>
</evidence>